<feature type="active site" description="Tele-AMP-histidine intermediate" evidence="1">
    <location>
        <position position="108"/>
    </location>
</feature>
<dbReference type="Gene3D" id="3.30.428.10">
    <property type="entry name" value="HIT-like"/>
    <property type="match status" value="1"/>
</dbReference>
<evidence type="ECO:0000256" key="1">
    <source>
        <dbReference type="PIRSR" id="PIRSR601310-1"/>
    </source>
</evidence>
<feature type="short sequence motif" description="Histidine triad motif" evidence="2 3">
    <location>
        <begin position="106"/>
        <end position="110"/>
    </location>
</feature>
<keyword evidence="6" id="KW-1185">Reference proteome</keyword>
<dbReference type="PRINTS" id="PR00332">
    <property type="entry name" value="HISTRIAD"/>
</dbReference>
<dbReference type="Pfam" id="PF01230">
    <property type="entry name" value="HIT"/>
    <property type="match status" value="1"/>
</dbReference>
<organism evidence="5 6">
    <name type="scientific">Candidatus Nitrosocosmicus franklandianus</name>
    <dbReference type="NCBI Taxonomy" id="1798806"/>
    <lineage>
        <taxon>Archaea</taxon>
        <taxon>Nitrososphaerota</taxon>
        <taxon>Nitrososphaeria</taxon>
        <taxon>Nitrososphaerales</taxon>
        <taxon>Nitrososphaeraceae</taxon>
        <taxon>Candidatus Nitrosocosmicus</taxon>
    </lineage>
</organism>
<dbReference type="InterPro" id="IPR036265">
    <property type="entry name" value="HIT-like_sf"/>
</dbReference>
<dbReference type="InterPro" id="IPR001310">
    <property type="entry name" value="Histidine_triad_HIT"/>
</dbReference>
<dbReference type="PROSITE" id="PS51084">
    <property type="entry name" value="HIT_2"/>
    <property type="match status" value="1"/>
</dbReference>
<reference evidence="5 6" key="1">
    <citation type="submission" date="2019-02" db="EMBL/GenBank/DDBJ databases">
        <authorList>
            <person name="Lehtovirta-Morley E L."/>
        </authorList>
    </citation>
    <scope>NUCLEOTIDE SEQUENCE [LARGE SCALE GENOMIC DNA]</scope>
    <source>
        <strain evidence="5">NFRAN1</strain>
    </source>
</reference>
<dbReference type="SUPFAM" id="SSF54197">
    <property type="entry name" value="HIT-like"/>
    <property type="match status" value="1"/>
</dbReference>
<evidence type="ECO:0000256" key="3">
    <source>
        <dbReference type="PROSITE-ProRule" id="PRU00464"/>
    </source>
</evidence>
<sequence length="154" mass="17641">MCLEINLMDSNRCVFCEITRGNIKTRKIYETKHSIAILDAFPLKEGHSLIISKTHSPKIQDLSSEASNDIFNTLYFLTEKIEKAMDCSSSLISIHNGKDSGQEIPHFHIHIIPASYSNRNRSIHSLFDKKDIQTDKIDEYWKKISREVGSTQSI</sequence>
<evidence type="ECO:0000259" key="4">
    <source>
        <dbReference type="PROSITE" id="PS51084"/>
    </source>
</evidence>
<name>A0A484IGP8_9ARCH</name>
<dbReference type="AlphaFoldDB" id="A0A484IGP8"/>
<dbReference type="GO" id="GO:0003824">
    <property type="term" value="F:catalytic activity"/>
    <property type="evidence" value="ECO:0007669"/>
    <property type="project" value="InterPro"/>
</dbReference>
<protein>
    <submittedName>
        <fullName evidence="5">HIT domain protein</fullName>
    </submittedName>
</protein>
<dbReference type="PANTHER" id="PTHR46648">
    <property type="entry name" value="HIT FAMILY PROTEIN 1"/>
    <property type="match status" value="1"/>
</dbReference>
<evidence type="ECO:0000256" key="2">
    <source>
        <dbReference type="PIRSR" id="PIRSR601310-3"/>
    </source>
</evidence>
<accession>A0A484IGP8</accession>
<dbReference type="EMBL" id="LR216287">
    <property type="protein sequence ID" value="VFJ14116.1"/>
    <property type="molecule type" value="Genomic_DNA"/>
</dbReference>
<dbReference type="GO" id="GO:0009117">
    <property type="term" value="P:nucleotide metabolic process"/>
    <property type="evidence" value="ECO:0007669"/>
    <property type="project" value="TreeGrafter"/>
</dbReference>
<dbReference type="PANTHER" id="PTHR46648:SF1">
    <property type="entry name" value="ADENOSINE 5'-MONOPHOSPHORAMIDASE HNT1"/>
    <property type="match status" value="1"/>
</dbReference>
<evidence type="ECO:0000313" key="5">
    <source>
        <dbReference type="EMBL" id="VFJ14116.1"/>
    </source>
</evidence>
<feature type="domain" description="HIT" evidence="4">
    <location>
        <begin position="14"/>
        <end position="121"/>
    </location>
</feature>
<gene>
    <name evidence="5" type="ORF">NFRAN_1794</name>
</gene>
<evidence type="ECO:0000313" key="6">
    <source>
        <dbReference type="Proteomes" id="UP000294299"/>
    </source>
</evidence>
<dbReference type="Proteomes" id="UP000294299">
    <property type="component" value="Chromosome NFRAN"/>
</dbReference>
<dbReference type="KEGG" id="nfn:NFRAN_1794"/>
<dbReference type="InterPro" id="IPR011146">
    <property type="entry name" value="HIT-like"/>
</dbReference>
<proteinExistence type="predicted"/>